<organism evidence="3 4">
    <name type="scientific">Blautia obeum</name>
    <dbReference type="NCBI Taxonomy" id="40520"/>
    <lineage>
        <taxon>Bacteria</taxon>
        <taxon>Bacillati</taxon>
        <taxon>Bacillota</taxon>
        <taxon>Clostridia</taxon>
        <taxon>Lachnospirales</taxon>
        <taxon>Lachnospiraceae</taxon>
        <taxon>Blautia</taxon>
    </lineage>
</organism>
<proteinExistence type="predicted"/>
<dbReference type="InterPro" id="IPR013783">
    <property type="entry name" value="Ig-like_fold"/>
</dbReference>
<feature type="compositionally biased region" description="Basic and acidic residues" evidence="1">
    <location>
        <begin position="119"/>
        <end position="131"/>
    </location>
</feature>
<dbReference type="Gene3D" id="2.170.130.30">
    <property type="match status" value="1"/>
</dbReference>
<evidence type="ECO:0000313" key="4">
    <source>
        <dbReference type="Proteomes" id="UP000095413"/>
    </source>
</evidence>
<sequence length="451" mass="49139">MNKKKNNRKIISVLIVLACFVLFAGVLFTGIRNYKTEKKENPVQGVSSESSLKGYLGKGYAYAGAQDNISAGEESFGEQAQLLEDTKDEEAEPQEQKQAEVTATPEATPTPEPESQNEDEQKAGQEQKSADDSDGEWNDDSKENTIQYDNAGEQDDSSQEAAPDQNDDRNQEGAQLPLSPTPMPSPEPTQEPEEDHYPEIATDLTDGETVNGDYRTFYVQATDWYGNSLPSTSLEIYGNGERLSSKGEPSTGVFAYRLDLNEGSNTVNIKATDEEGWSTTLPTFTIYKGEDGQDEPAGSITVSIEAGTIGLGTILPATSIDYYQGEQLSSVVLRLLQNTGFDWRNNGSATGGFYLKAIGRGGIASGAAIPDDLMEHLKKVNCQLSSHDANWIGEFDFTMNSGWMYFVNGEYMNVGMSSCFPGDGDEVRLRFTLYSGADLGVGSDGEVWGDW</sequence>
<name>A0A174Q9W6_9FIRM</name>
<evidence type="ECO:0000259" key="2">
    <source>
        <dbReference type="Pfam" id="PF14478"/>
    </source>
</evidence>
<evidence type="ECO:0000256" key="1">
    <source>
        <dbReference type="SAM" id="MobiDB-lite"/>
    </source>
</evidence>
<dbReference type="Pfam" id="PF14478">
    <property type="entry name" value="DUF4430"/>
    <property type="match status" value="1"/>
</dbReference>
<evidence type="ECO:0000313" key="3">
    <source>
        <dbReference type="EMBL" id="CUP68566.1"/>
    </source>
</evidence>
<feature type="domain" description="Transcobalamin-like C-terminal" evidence="2">
    <location>
        <begin position="398"/>
        <end position="432"/>
    </location>
</feature>
<dbReference type="InterPro" id="IPR027954">
    <property type="entry name" value="Transcobalamin-like_C"/>
</dbReference>
<dbReference type="OrthoDB" id="1938099at2"/>
<reference evidence="3 4" key="1">
    <citation type="submission" date="2015-09" db="EMBL/GenBank/DDBJ databases">
        <authorList>
            <consortium name="Pathogen Informatics"/>
        </authorList>
    </citation>
    <scope>NUCLEOTIDE SEQUENCE [LARGE SCALE GENOMIC DNA]</scope>
    <source>
        <strain evidence="3 4">2789STDY5834921</strain>
    </source>
</reference>
<protein>
    <recommendedName>
        <fullName evidence="2">Transcobalamin-like C-terminal domain-containing protein</fullName>
    </recommendedName>
</protein>
<feature type="region of interest" description="Disordered" evidence="1">
    <location>
        <begin position="71"/>
        <end position="195"/>
    </location>
</feature>
<dbReference type="Proteomes" id="UP000095413">
    <property type="component" value="Unassembled WGS sequence"/>
</dbReference>
<accession>A0A174Q9W6</accession>
<dbReference type="RefSeq" id="WP_055056323.1">
    <property type="nucleotide sequence ID" value="NZ_CZBA01000012.1"/>
</dbReference>
<dbReference type="EMBL" id="CZBA01000012">
    <property type="protein sequence ID" value="CUP68566.1"/>
    <property type="molecule type" value="Genomic_DNA"/>
</dbReference>
<dbReference type="Gene3D" id="2.60.40.10">
    <property type="entry name" value="Immunoglobulins"/>
    <property type="match status" value="1"/>
</dbReference>
<gene>
    <name evidence="3" type="ORF">ERS852533_02208</name>
</gene>
<feature type="compositionally biased region" description="Pro residues" evidence="1">
    <location>
        <begin position="179"/>
        <end position="189"/>
    </location>
</feature>
<feature type="compositionally biased region" description="Low complexity" evidence="1">
    <location>
        <begin position="99"/>
        <end position="109"/>
    </location>
</feature>
<dbReference type="AlphaFoldDB" id="A0A174Q9W6"/>